<accession>A0A9P4ME23</accession>
<dbReference type="Pfam" id="PF24465">
    <property type="entry name" value="Tri-helical"/>
    <property type="match status" value="2"/>
</dbReference>
<feature type="domain" description="Clr5" evidence="2">
    <location>
        <begin position="1"/>
        <end position="53"/>
    </location>
</feature>
<dbReference type="AlphaFoldDB" id="A0A9P4ME23"/>
<dbReference type="OrthoDB" id="4115389at2759"/>
<evidence type="ECO:0000256" key="1">
    <source>
        <dbReference type="SAM" id="MobiDB-lite"/>
    </source>
</evidence>
<dbReference type="Pfam" id="PF24962">
    <property type="entry name" value="DUF7767"/>
    <property type="match status" value="1"/>
</dbReference>
<proteinExistence type="predicted"/>
<dbReference type="InterPro" id="IPR057940">
    <property type="entry name" value="Tri-helical_dom"/>
</dbReference>
<reference evidence="5" key="1">
    <citation type="journal article" date="2020" name="Stud. Mycol.">
        <title>101 Dothideomycetes genomes: a test case for predicting lifestyles and emergence of pathogens.</title>
        <authorList>
            <person name="Haridas S."/>
            <person name="Albert R."/>
            <person name="Binder M."/>
            <person name="Bloem J."/>
            <person name="Labutti K."/>
            <person name="Salamov A."/>
            <person name="Andreopoulos B."/>
            <person name="Baker S."/>
            <person name="Barry K."/>
            <person name="Bills G."/>
            <person name="Bluhm B."/>
            <person name="Cannon C."/>
            <person name="Castanera R."/>
            <person name="Culley D."/>
            <person name="Daum C."/>
            <person name="Ezra D."/>
            <person name="Gonzalez J."/>
            <person name="Henrissat B."/>
            <person name="Kuo A."/>
            <person name="Liang C."/>
            <person name="Lipzen A."/>
            <person name="Lutzoni F."/>
            <person name="Magnuson J."/>
            <person name="Mondo S."/>
            <person name="Nolan M."/>
            <person name="Ohm R."/>
            <person name="Pangilinan J."/>
            <person name="Park H.-J."/>
            <person name="Ramirez L."/>
            <person name="Alfaro M."/>
            <person name="Sun H."/>
            <person name="Tritt A."/>
            <person name="Yoshinaga Y."/>
            <person name="Zwiers L.-H."/>
            <person name="Turgeon B."/>
            <person name="Goodwin S."/>
            <person name="Spatafora J."/>
            <person name="Crous P."/>
            <person name="Grigoriev I."/>
        </authorList>
    </citation>
    <scope>NUCLEOTIDE SEQUENCE</scope>
    <source>
        <strain evidence="5">CBS 260.36</strain>
    </source>
</reference>
<feature type="domain" description="Tri-helical" evidence="3">
    <location>
        <begin position="302"/>
        <end position="383"/>
    </location>
</feature>
<sequence length="570" mass="64761">MGYDWDDKRDVCYRLYVEEKRPLEEVVDYFRDKMKFVPSKRTFQTQFRRWGFPTKLDYSHRDEVVVQRVREMWDQNYMQKEMLSTLQAEGHNVSASGLMRLRFKHGLHLKSASQVRAAVDANNNNNNNSSNEPNTESGNAVEHTEPSSLAIDAQPGEKRKDRDETMRTNNDEKWKSKKRRRHTKEWNGLPPDPPGPPRYPSETTIGEAQKFLGLDDDMYREVRDRFRDICTERDIVKKTICGPERWEAAKESLVQENPYFQQLFLTSDTSMLAPLQLSLDIICMDVTKHIRTQSKTMSLAEAKNTLGLNPLESRILKQKLIDILVAHDFVNTYESENWSGLKDEWLEGTTIKDRMPLEEGPARERFLKAIQLLCRDTLKRWREAQRKSSSKEPMKSGSNAVPGTGEKPQRQAQQPKPARRARQASNLLAELAEGEAQIDPSLLQAANTSSVISSNHDDVAALYPAPAATDMAAEPPLAVYFRRSPLCADASAPPLWLGALSTRTIQGLHQTALGFVGGQDYAIARIDGVSPGPDGGELLYQIDHDDELQGYLIHNEGRKATFVVQLLPHM</sequence>
<evidence type="ECO:0000313" key="6">
    <source>
        <dbReference type="Proteomes" id="UP000799439"/>
    </source>
</evidence>
<evidence type="ECO:0000259" key="3">
    <source>
        <dbReference type="Pfam" id="PF24465"/>
    </source>
</evidence>
<keyword evidence="6" id="KW-1185">Reference proteome</keyword>
<dbReference type="Pfam" id="PF14420">
    <property type="entry name" value="Clr5"/>
    <property type="match status" value="1"/>
</dbReference>
<dbReference type="Proteomes" id="UP000799439">
    <property type="component" value="Unassembled WGS sequence"/>
</dbReference>
<dbReference type="PANTHER" id="PTHR38788:SF5">
    <property type="entry name" value="CLR5 DOMAIN-CONTAINING PROTEIN"/>
    <property type="match status" value="1"/>
</dbReference>
<name>A0A9P4ME23_9PEZI</name>
<feature type="domain" description="Tri-helical" evidence="3">
    <location>
        <begin position="208"/>
        <end position="293"/>
    </location>
</feature>
<feature type="compositionally biased region" description="Low complexity" evidence="1">
    <location>
        <begin position="122"/>
        <end position="131"/>
    </location>
</feature>
<protein>
    <recommendedName>
        <fullName evidence="7">Clr5 domain-containing protein</fullName>
    </recommendedName>
</protein>
<dbReference type="PANTHER" id="PTHR38788">
    <property type="entry name" value="CLR5 DOMAIN-CONTAINING PROTEIN"/>
    <property type="match status" value="1"/>
</dbReference>
<feature type="domain" description="DUF7767" evidence="4">
    <location>
        <begin position="474"/>
        <end position="567"/>
    </location>
</feature>
<dbReference type="EMBL" id="ML996089">
    <property type="protein sequence ID" value="KAF2150645.1"/>
    <property type="molecule type" value="Genomic_DNA"/>
</dbReference>
<evidence type="ECO:0000259" key="2">
    <source>
        <dbReference type="Pfam" id="PF14420"/>
    </source>
</evidence>
<feature type="region of interest" description="Disordered" evidence="1">
    <location>
        <begin position="121"/>
        <end position="198"/>
    </location>
</feature>
<organism evidence="5 6">
    <name type="scientific">Myriangium duriaei CBS 260.36</name>
    <dbReference type="NCBI Taxonomy" id="1168546"/>
    <lineage>
        <taxon>Eukaryota</taxon>
        <taxon>Fungi</taxon>
        <taxon>Dikarya</taxon>
        <taxon>Ascomycota</taxon>
        <taxon>Pezizomycotina</taxon>
        <taxon>Dothideomycetes</taxon>
        <taxon>Dothideomycetidae</taxon>
        <taxon>Myriangiales</taxon>
        <taxon>Myriangiaceae</taxon>
        <taxon>Myriangium</taxon>
    </lineage>
</organism>
<evidence type="ECO:0008006" key="7">
    <source>
        <dbReference type="Google" id="ProtNLM"/>
    </source>
</evidence>
<feature type="region of interest" description="Disordered" evidence="1">
    <location>
        <begin position="383"/>
        <end position="422"/>
    </location>
</feature>
<evidence type="ECO:0000313" key="5">
    <source>
        <dbReference type="EMBL" id="KAF2150645.1"/>
    </source>
</evidence>
<gene>
    <name evidence="5" type="ORF">K461DRAFT_270062</name>
</gene>
<feature type="compositionally biased region" description="Basic and acidic residues" evidence="1">
    <location>
        <begin position="383"/>
        <end position="394"/>
    </location>
</feature>
<dbReference type="InterPro" id="IPR056669">
    <property type="entry name" value="DUF7767"/>
</dbReference>
<comment type="caution">
    <text evidence="5">The sequence shown here is derived from an EMBL/GenBank/DDBJ whole genome shotgun (WGS) entry which is preliminary data.</text>
</comment>
<feature type="compositionally biased region" description="Basic and acidic residues" evidence="1">
    <location>
        <begin position="155"/>
        <end position="174"/>
    </location>
</feature>
<dbReference type="InterPro" id="IPR025676">
    <property type="entry name" value="Clr5_dom"/>
</dbReference>
<evidence type="ECO:0000259" key="4">
    <source>
        <dbReference type="Pfam" id="PF24962"/>
    </source>
</evidence>